<dbReference type="InterPro" id="IPR039470">
    <property type="entry name" value="Nuc_deoxyri_tr2"/>
</dbReference>
<dbReference type="PANTHER" id="PTHR36300">
    <property type="entry name" value="RAW, ISOFORM A"/>
    <property type="match status" value="1"/>
</dbReference>
<dbReference type="eggNOG" id="ENOG502RC5J">
    <property type="taxonomic scope" value="Eukaryota"/>
</dbReference>
<dbReference type="AlphaFoldDB" id="T1KY10"/>
<dbReference type="Proteomes" id="UP000015104">
    <property type="component" value="Unassembled WGS sequence"/>
</dbReference>
<dbReference type="Gene3D" id="3.40.50.450">
    <property type="match status" value="1"/>
</dbReference>
<protein>
    <submittedName>
        <fullName evidence="1">Uncharacterized protein</fullName>
    </submittedName>
</protein>
<evidence type="ECO:0000313" key="2">
    <source>
        <dbReference type="Proteomes" id="UP000015104"/>
    </source>
</evidence>
<evidence type="ECO:0000313" key="1">
    <source>
        <dbReference type="EnsemblMetazoa" id="tetur26g02070.1"/>
    </source>
</evidence>
<dbReference type="HOGENOM" id="CLU_009774_1_0_1"/>
<dbReference type="PANTHER" id="PTHR36300:SF1">
    <property type="entry name" value="RAW, ISOFORM A"/>
    <property type="match status" value="1"/>
</dbReference>
<organism evidence="1 2">
    <name type="scientific">Tetranychus urticae</name>
    <name type="common">Two-spotted spider mite</name>
    <dbReference type="NCBI Taxonomy" id="32264"/>
    <lineage>
        <taxon>Eukaryota</taxon>
        <taxon>Metazoa</taxon>
        <taxon>Ecdysozoa</taxon>
        <taxon>Arthropoda</taxon>
        <taxon>Chelicerata</taxon>
        <taxon>Arachnida</taxon>
        <taxon>Acari</taxon>
        <taxon>Acariformes</taxon>
        <taxon>Trombidiformes</taxon>
        <taxon>Prostigmata</taxon>
        <taxon>Eleutherengona</taxon>
        <taxon>Raphignathae</taxon>
        <taxon>Tetranychoidea</taxon>
        <taxon>Tetranychidae</taxon>
        <taxon>Tetranychus</taxon>
    </lineage>
</organism>
<dbReference type="EMBL" id="CAEY01000697">
    <property type="status" value="NOT_ANNOTATED_CDS"/>
    <property type="molecule type" value="Genomic_DNA"/>
</dbReference>
<dbReference type="EnsemblMetazoa" id="tetur26g02070.1">
    <property type="protein sequence ID" value="tetur26g02070.1"/>
    <property type="gene ID" value="tetur26g02070"/>
</dbReference>
<sequence>MTLTVVQVAMLINLTFFKMISKVMLNFVILFFSPVLPKPLLESLPTLPPTSPVTYLYYSYEPGLATSWKRKQITFTSNFMTEMAPNTKIRQHEDRTFYADPFVSPDNPLKTIDNPITKPLETLVSFESNGEMLPSSPINNNGIVINQSTVFLGGSCNPTTWRKDIAIPMLKALNITYYDPQKDHWEPELIELEDKAKKNAEVLFFVIDNQTRSIASMIEVSFIAATTKKLVLVIDLFPSLEPIINGEPISQYEHDILKGGRKLLMRLVERKGMPVFNQIPAALNYIPIMIARNAKSRNEANLSFKGTDDRQLSALHMLTSILSSYELIKIKEVYDSCADYSGSLSLLDTKLAYLMLTGKELDETSVQNLLELEASDNITKENYFSNQYNFNHHNPNAHHHNNISNESNLLTMGSSITVNFKQFCTLIFDYLQSTKFTKSTSDGSTPFVNISSSHTPPASPSVNLLTSLVNLPQLDGYNHNYSSKQEDLNGNNCKDTTDSQRTTKAKDIYLAGSDNPKGWRTSIAIPMIDQSNLTYSMPNINSSTDWNITGNDLCSLESCRVLLFVIGGQRPELENMILAPHYFGQKFKVVLCVQPIPTESIAQDNQISIAAIGDYNRGRAYLSEMARKENIEVFENLEEAVKCAIKAAKSCLN</sequence>
<reference evidence="2" key="1">
    <citation type="submission" date="2011-08" db="EMBL/GenBank/DDBJ databases">
        <authorList>
            <person name="Rombauts S."/>
        </authorList>
    </citation>
    <scope>NUCLEOTIDE SEQUENCE</scope>
    <source>
        <strain evidence="2">London</strain>
    </source>
</reference>
<dbReference type="STRING" id="32264.T1KY10"/>
<proteinExistence type="predicted"/>
<name>T1KY10_TETUR</name>
<dbReference type="GO" id="GO:0005886">
    <property type="term" value="C:plasma membrane"/>
    <property type="evidence" value="ECO:0007669"/>
    <property type="project" value="TreeGrafter"/>
</dbReference>
<dbReference type="FunFam" id="3.40.50.450:FF:000017">
    <property type="entry name" value="Raw, isoform D"/>
    <property type="match status" value="1"/>
</dbReference>
<reference evidence="1" key="2">
    <citation type="submission" date="2015-06" db="UniProtKB">
        <authorList>
            <consortium name="EnsemblMetazoa"/>
        </authorList>
    </citation>
    <scope>IDENTIFICATION</scope>
</reference>
<keyword evidence="2" id="KW-1185">Reference proteome</keyword>
<dbReference type="Pfam" id="PF15891">
    <property type="entry name" value="Nuc_deoxyri_tr2"/>
    <property type="match status" value="1"/>
</dbReference>
<accession>T1KY10</accession>